<organism evidence="1 2">
    <name type="scientific">Calocera cornea HHB12733</name>
    <dbReference type="NCBI Taxonomy" id="1353952"/>
    <lineage>
        <taxon>Eukaryota</taxon>
        <taxon>Fungi</taxon>
        <taxon>Dikarya</taxon>
        <taxon>Basidiomycota</taxon>
        <taxon>Agaricomycotina</taxon>
        <taxon>Dacrymycetes</taxon>
        <taxon>Dacrymycetales</taxon>
        <taxon>Dacrymycetaceae</taxon>
        <taxon>Calocera</taxon>
    </lineage>
</organism>
<sequence>CSHLGVNANFACRICKVGGKTRYKKTAEGFASLFTVGEPRTVMETKQAVQQMLTMASTVGQLSKADALKRQLGVADKVAEPVLSALRRLSSNNKAPKKRLQEQLTDLLESRGGYLAMNTLLSLQYLDVHRQTPVESLHTMLLGNVKYMWTWTCHALSPTGTRDDDTPHRPVEGTPMAVLEMRLNCLSRSGLEGIELHPSYICKYKRALNGKYFRALVQLMPFVVWDLLSPDAVEAWVLLGLAFSLIWTYNIQDKDAH</sequence>
<dbReference type="EMBL" id="KV424331">
    <property type="protein sequence ID" value="KZT46459.1"/>
    <property type="molecule type" value="Genomic_DNA"/>
</dbReference>
<dbReference type="InParanoid" id="A0A166LC44"/>
<feature type="non-terminal residue" evidence="1">
    <location>
        <position position="257"/>
    </location>
</feature>
<keyword evidence="2" id="KW-1185">Reference proteome</keyword>
<gene>
    <name evidence="1" type="ORF">CALCODRAFT_419414</name>
</gene>
<dbReference type="Proteomes" id="UP000076842">
    <property type="component" value="Unassembled WGS sequence"/>
</dbReference>
<evidence type="ECO:0000313" key="1">
    <source>
        <dbReference type="EMBL" id="KZT46459.1"/>
    </source>
</evidence>
<feature type="non-terminal residue" evidence="1">
    <location>
        <position position="1"/>
    </location>
</feature>
<name>A0A166LC44_9BASI</name>
<accession>A0A166LC44</accession>
<dbReference type="AlphaFoldDB" id="A0A166LC44"/>
<protein>
    <submittedName>
        <fullName evidence="1">Uncharacterized protein</fullName>
    </submittedName>
</protein>
<reference evidence="1 2" key="1">
    <citation type="journal article" date="2016" name="Mol. Biol. Evol.">
        <title>Comparative Genomics of Early-Diverging Mushroom-Forming Fungi Provides Insights into the Origins of Lignocellulose Decay Capabilities.</title>
        <authorList>
            <person name="Nagy L.G."/>
            <person name="Riley R."/>
            <person name="Tritt A."/>
            <person name="Adam C."/>
            <person name="Daum C."/>
            <person name="Floudas D."/>
            <person name="Sun H."/>
            <person name="Yadav J.S."/>
            <person name="Pangilinan J."/>
            <person name="Larsson K.H."/>
            <person name="Matsuura K."/>
            <person name="Barry K."/>
            <person name="Labutti K."/>
            <person name="Kuo R."/>
            <person name="Ohm R.A."/>
            <person name="Bhattacharya S.S."/>
            <person name="Shirouzu T."/>
            <person name="Yoshinaga Y."/>
            <person name="Martin F.M."/>
            <person name="Grigoriev I.V."/>
            <person name="Hibbett D.S."/>
        </authorList>
    </citation>
    <scope>NUCLEOTIDE SEQUENCE [LARGE SCALE GENOMIC DNA]</scope>
    <source>
        <strain evidence="1 2">HHB12733</strain>
    </source>
</reference>
<dbReference type="OrthoDB" id="2506088at2759"/>
<evidence type="ECO:0000313" key="2">
    <source>
        <dbReference type="Proteomes" id="UP000076842"/>
    </source>
</evidence>
<dbReference type="STRING" id="1353952.A0A166LC44"/>
<proteinExistence type="predicted"/>